<dbReference type="InterPro" id="IPR007446">
    <property type="entry name" value="PilP"/>
</dbReference>
<evidence type="ECO:0000313" key="2">
    <source>
        <dbReference type="Proteomes" id="UP000322822"/>
    </source>
</evidence>
<organism evidence="1 2">
    <name type="scientific">Cupriavidus pauculus</name>
    <dbReference type="NCBI Taxonomy" id="82633"/>
    <lineage>
        <taxon>Bacteria</taxon>
        <taxon>Pseudomonadati</taxon>
        <taxon>Pseudomonadota</taxon>
        <taxon>Betaproteobacteria</taxon>
        <taxon>Burkholderiales</taxon>
        <taxon>Burkholderiaceae</taxon>
        <taxon>Cupriavidus</taxon>
    </lineage>
</organism>
<accession>A0A5P2HDB4</accession>
<dbReference type="Pfam" id="PF04351">
    <property type="entry name" value="PilP"/>
    <property type="match status" value="1"/>
</dbReference>
<protein>
    <submittedName>
        <fullName evidence="1">Pilus assembly protein PilP</fullName>
    </submittedName>
</protein>
<dbReference type="Gene3D" id="2.30.30.830">
    <property type="match status" value="1"/>
</dbReference>
<reference evidence="1 2" key="1">
    <citation type="submission" date="2019-09" db="EMBL/GenBank/DDBJ databases">
        <title>FDA dAtabase for Regulatory Grade micrObial Sequences (FDA-ARGOS): Supporting development and validation of Infectious Disease Dx tests.</title>
        <authorList>
            <person name="Sciortino C."/>
            <person name="Tallon L."/>
            <person name="Sadzewicz L."/>
            <person name="Vavikolanu K."/>
            <person name="Mehta A."/>
            <person name="Aluvathingal J."/>
            <person name="Nadendla S."/>
            <person name="Nandy P."/>
            <person name="Geyer C."/>
            <person name="Yan Y."/>
            <person name="Sichtig H."/>
        </authorList>
    </citation>
    <scope>NUCLEOTIDE SEQUENCE [LARGE SCALE GENOMIC DNA]</scope>
    <source>
        <strain evidence="1 2">FDAARGOS_664</strain>
    </source>
</reference>
<dbReference type="Proteomes" id="UP000322822">
    <property type="component" value="Chromosome 2"/>
</dbReference>
<dbReference type="RefSeq" id="WP_150376737.1">
    <property type="nucleotide sequence ID" value="NZ_CP044067.1"/>
</dbReference>
<sequence>MMSGDPHRSLVPRFRRLCAGVLATFALTACQTSDEEKLRKWLDTTKRASAGEPAELAALPTTPAQAPVSPTDIDPFAIARLAAPARSASSHPEAERRREPLEDFPLESIQMVGVLERGGRKVAVLRIGDQLHHVGVGQHMGLRHGRVTRITDQEIALRELVLEGETDWKEQMTSLKLEASSS</sequence>
<dbReference type="AlphaFoldDB" id="A0A5P2HDB4"/>
<gene>
    <name evidence="1" type="ORF">FOB72_29245</name>
</gene>
<name>A0A5P2HDB4_9BURK</name>
<evidence type="ECO:0000313" key="1">
    <source>
        <dbReference type="EMBL" id="QET06016.1"/>
    </source>
</evidence>
<dbReference type="EMBL" id="CP044067">
    <property type="protein sequence ID" value="QET06016.1"/>
    <property type="molecule type" value="Genomic_DNA"/>
</dbReference>
<dbReference type="OrthoDB" id="5296580at2"/>
<proteinExistence type="predicted"/>
<dbReference type="PIRSF" id="PIRSF016481">
    <property type="entry name" value="Pilus_assembly_PilP"/>
    <property type="match status" value="1"/>
</dbReference>